<evidence type="ECO:0000256" key="3">
    <source>
        <dbReference type="ARBA" id="ARBA00022691"/>
    </source>
</evidence>
<sequence length="427" mass="47353">MNTPIETTTLGGGFAIHPAANLFPAMNDAEFEEFKEDIRQNGQQVPILVQNGQLIDGRHRYRACCELGIEPKMEEVPVEQSIERLVISLNQHRRHLIESQRAMIAARLANISLGGNQHTGGLSQQQAADDLDVSVPSVQRAKSVLARGTDELIQAVDAGKVDVSNGADLAKLPHPSQRKVMSDVEKGILKEAKEIRKAIAAERREQCLEALAVKRANSKPLDPTKGPFSVIYADPPWDYIREEQLGYTTMTLEAICEMPVNELAAEDAVLFLWCSASLPQEALDVIKAWGFTFKTQAIWDKVNPGMGSYFRIQHEHLMIATRGNIPEVPGTVRFASVFTEKRREHSRKPDCAYEMIEAMYPELNKIELFCRGEPRTGWAGWGNECGNGEIVQAGVEVVVDTDAMPDAANDGGDTPRRRGRPHKQDHA</sequence>
<dbReference type="PANTHER" id="PTHR12829:SF7">
    <property type="entry name" value="N6-ADENOSINE-METHYLTRANSFERASE CATALYTIC SUBUNIT"/>
    <property type="match status" value="1"/>
</dbReference>
<dbReference type="Gene3D" id="3.90.1530.30">
    <property type="match status" value="1"/>
</dbReference>
<dbReference type="RefSeq" id="WP_024973521.1">
    <property type="nucleotide sequence ID" value="NZ_PVHK01000247.1"/>
</dbReference>
<evidence type="ECO:0000256" key="4">
    <source>
        <dbReference type="PROSITE-ProRule" id="PRU00489"/>
    </source>
</evidence>
<evidence type="ECO:0000256" key="2">
    <source>
        <dbReference type="ARBA" id="ARBA00022679"/>
    </source>
</evidence>
<reference evidence="7 8" key="1">
    <citation type="submission" date="2018-03" db="EMBL/GenBank/DDBJ databases">
        <authorList>
            <person name="Nguyen K."/>
            <person name="Fouts D."/>
            <person name="Sutton G."/>
        </authorList>
    </citation>
    <scope>NUCLEOTIDE SEQUENCE [LARGE SCALE GENOMIC DNA]</scope>
    <source>
        <strain evidence="7 8">AU3578</strain>
    </source>
</reference>
<evidence type="ECO:0000313" key="7">
    <source>
        <dbReference type="EMBL" id="PRH38239.1"/>
    </source>
</evidence>
<accession>A0AA44XYX2</accession>
<dbReference type="SMART" id="SM00470">
    <property type="entry name" value="ParB"/>
    <property type="match status" value="1"/>
</dbReference>
<feature type="domain" description="ParB-like N-terminal" evidence="6">
    <location>
        <begin position="9"/>
        <end position="111"/>
    </location>
</feature>
<dbReference type="CDD" id="cd16404">
    <property type="entry name" value="pNOB8_ParB_N_like"/>
    <property type="match status" value="1"/>
</dbReference>
<dbReference type="GO" id="GO:0003676">
    <property type="term" value="F:nucleic acid binding"/>
    <property type="evidence" value="ECO:0007669"/>
    <property type="project" value="InterPro"/>
</dbReference>
<name>A0AA44XYX2_BURVI</name>
<dbReference type="InterPro" id="IPR007757">
    <property type="entry name" value="MT-A70-like"/>
</dbReference>
<keyword evidence="2" id="KW-0808">Transferase</keyword>
<dbReference type="Proteomes" id="UP000237632">
    <property type="component" value="Unassembled WGS sequence"/>
</dbReference>
<dbReference type="InterPro" id="IPR036086">
    <property type="entry name" value="ParB/Sulfiredoxin_sf"/>
</dbReference>
<evidence type="ECO:0000256" key="5">
    <source>
        <dbReference type="SAM" id="MobiDB-lite"/>
    </source>
</evidence>
<dbReference type="Gene3D" id="3.40.50.150">
    <property type="entry name" value="Vaccinia Virus protein VP39"/>
    <property type="match status" value="1"/>
</dbReference>
<dbReference type="PROSITE" id="PS00092">
    <property type="entry name" value="N6_MTASE"/>
    <property type="match status" value="1"/>
</dbReference>
<dbReference type="EMBL" id="PVHK01000247">
    <property type="protein sequence ID" value="PRH38239.1"/>
    <property type="molecule type" value="Genomic_DNA"/>
</dbReference>
<feature type="region of interest" description="Disordered" evidence="5">
    <location>
        <begin position="404"/>
        <end position="427"/>
    </location>
</feature>
<dbReference type="SUPFAM" id="SSF53335">
    <property type="entry name" value="S-adenosyl-L-methionine-dependent methyltransferases"/>
    <property type="match status" value="1"/>
</dbReference>
<dbReference type="PROSITE" id="PS51143">
    <property type="entry name" value="MT_A70"/>
    <property type="match status" value="1"/>
</dbReference>
<evidence type="ECO:0000259" key="6">
    <source>
        <dbReference type="SMART" id="SM00470"/>
    </source>
</evidence>
<keyword evidence="1" id="KW-0489">Methyltransferase</keyword>
<comment type="similarity">
    <text evidence="4">Belongs to the MT-A70-like family.</text>
</comment>
<dbReference type="Pfam" id="PF05063">
    <property type="entry name" value="MT-A70"/>
    <property type="match status" value="1"/>
</dbReference>
<dbReference type="GO" id="GO:0008168">
    <property type="term" value="F:methyltransferase activity"/>
    <property type="evidence" value="ECO:0007669"/>
    <property type="project" value="UniProtKB-KW"/>
</dbReference>
<dbReference type="SUPFAM" id="SSF110849">
    <property type="entry name" value="ParB/Sulfiredoxin"/>
    <property type="match status" value="1"/>
</dbReference>
<dbReference type="AlphaFoldDB" id="A0AA44XYX2"/>
<dbReference type="GO" id="GO:0032259">
    <property type="term" value="P:methylation"/>
    <property type="evidence" value="ECO:0007669"/>
    <property type="project" value="UniProtKB-KW"/>
</dbReference>
<dbReference type="Gene3D" id="1.10.10.2830">
    <property type="match status" value="1"/>
</dbReference>
<evidence type="ECO:0000256" key="1">
    <source>
        <dbReference type="ARBA" id="ARBA00022603"/>
    </source>
</evidence>
<dbReference type="InterPro" id="IPR003115">
    <property type="entry name" value="ParB_N"/>
</dbReference>
<keyword evidence="3" id="KW-0949">S-adenosyl-L-methionine</keyword>
<protein>
    <submittedName>
        <fullName evidence="7">S-adenosylmethionine-binding protein</fullName>
    </submittedName>
</protein>
<proteinExistence type="inferred from homology"/>
<gene>
    <name evidence="7" type="ORF">C6T65_32850</name>
</gene>
<organism evidence="7 8">
    <name type="scientific">Burkholderia vietnamiensis</name>
    <dbReference type="NCBI Taxonomy" id="60552"/>
    <lineage>
        <taxon>Bacteria</taxon>
        <taxon>Pseudomonadati</taxon>
        <taxon>Pseudomonadota</taxon>
        <taxon>Betaproteobacteria</taxon>
        <taxon>Burkholderiales</taxon>
        <taxon>Burkholderiaceae</taxon>
        <taxon>Burkholderia</taxon>
        <taxon>Burkholderia cepacia complex</taxon>
    </lineage>
</organism>
<dbReference type="PANTHER" id="PTHR12829">
    <property type="entry name" value="N6-ADENOSINE-METHYLTRANSFERASE"/>
    <property type="match status" value="1"/>
</dbReference>
<dbReference type="InterPro" id="IPR029063">
    <property type="entry name" value="SAM-dependent_MTases_sf"/>
</dbReference>
<dbReference type="InterPro" id="IPR002052">
    <property type="entry name" value="DNA_methylase_N6_adenine_CS"/>
</dbReference>
<comment type="caution">
    <text evidence="7">The sequence shown here is derived from an EMBL/GenBank/DDBJ whole genome shotgun (WGS) entry which is preliminary data.</text>
</comment>
<evidence type="ECO:0000313" key="8">
    <source>
        <dbReference type="Proteomes" id="UP000237632"/>
    </source>
</evidence>